<feature type="transmembrane region" description="Helical" evidence="1">
    <location>
        <begin position="182"/>
        <end position="203"/>
    </location>
</feature>
<keyword evidence="1" id="KW-1133">Transmembrane helix</keyword>
<dbReference type="PANTHER" id="PTHR36111">
    <property type="entry name" value="INNER MEMBRANE PROTEIN-RELATED"/>
    <property type="match status" value="1"/>
</dbReference>
<evidence type="ECO:0000313" key="2">
    <source>
        <dbReference type="EMBL" id="TCO84639.1"/>
    </source>
</evidence>
<dbReference type="InterPro" id="IPR007563">
    <property type="entry name" value="DUF554"/>
</dbReference>
<name>A0A4R2LC73_9FIRM</name>
<feature type="transmembrane region" description="Helical" evidence="1">
    <location>
        <begin position="56"/>
        <end position="75"/>
    </location>
</feature>
<dbReference type="Proteomes" id="UP000295711">
    <property type="component" value="Unassembled WGS sequence"/>
</dbReference>
<keyword evidence="1" id="KW-0472">Membrane</keyword>
<comment type="caution">
    <text evidence="2">The sequence shown here is derived from an EMBL/GenBank/DDBJ whole genome shotgun (WGS) entry which is preliminary data.</text>
</comment>
<evidence type="ECO:0000313" key="3">
    <source>
        <dbReference type="Proteomes" id="UP000295711"/>
    </source>
</evidence>
<dbReference type="Pfam" id="PF04474">
    <property type="entry name" value="DUF554"/>
    <property type="match status" value="1"/>
</dbReference>
<proteinExistence type="predicted"/>
<feature type="transmembrane region" description="Helical" evidence="1">
    <location>
        <begin position="139"/>
        <end position="170"/>
    </location>
</feature>
<accession>A0A4R2LC73</accession>
<organism evidence="2 3">
    <name type="scientific">Frisingicoccus caecimuris</name>
    <dbReference type="NCBI Taxonomy" id="1796636"/>
    <lineage>
        <taxon>Bacteria</taxon>
        <taxon>Bacillati</taxon>
        <taxon>Bacillota</taxon>
        <taxon>Clostridia</taxon>
        <taxon>Lachnospirales</taxon>
        <taxon>Lachnospiraceae</taxon>
        <taxon>Frisingicoccus</taxon>
    </lineage>
</organism>
<dbReference type="AlphaFoldDB" id="A0A4R2LC73"/>
<dbReference type="EMBL" id="SLXA01000006">
    <property type="protein sequence ID" value="TCO84639.1"/>
    <property type="molecule type" value="Genomic_DNA"/>
</dbReference>
<dbReference type="OrthoDB" id="9797976at2"/>
<evidence type="ECO:0000256" key="1">
    <source>
        <dbReference type="SAM" id="Phobius"/>
    </source>
</evidence>
<sequence length="226" mass="23474">MLGVLINVGTVLVGSLVGLFLKRGIPEKLTEALMIGIGLCTVFIGISGALQGENTLVLILSMAIGTVIGTLLDIDKQLNRLAACVEARFRQKDGQITVAEGFVTASLLFCVGAMTIVGSLQAGLTGDCEMLYTKATLDLISSCVLAASLGIGVLLADIFVFIFQGGLVLLAGLIAPFLTDYAIGEMTCAGSVLIIALGLNLIGVTKIKVANYLPVILIPPVLCLFM</sequence>
<gene>
    <name evidence="2" type="ORF">EV212_10666</name>
</gene>
<feature type="transmembrane region" description="Helical" evidence="1">
    <location>
        <begin position="32"/>
        <end position="50"/>
    </location>
</feature>
<feature type="transmembrane region" description="Helical" evidence="1">
    <location>
        <begin position="96"/>
        <end position="119"/>
    </location>
</feature>
<keyword evidence="1" id="KW-0812">Transmembrane</keyword>
<keyword evidence="3" id="KW-1185">Reference proteome</keyword>
<dbReference type="RefSeq" id="WP_132091296.1">
    <property type="nucleotide sequence ID" value="NZ_JANKAQ010000008.1"/>
</dbReference>
<feature type="transmembrane region" description="Helical" evidence="1">
    <location>
        <begin position="6"/>
        <end position="25"/>
    </location>
</feature>
<reference evidence="2 3" key="1">
    <citation type="submission" date="2019-03" db="EMBL/GenBank/DDBJ databases">
        <title>Genomic Encyclopedia of Type Strains, Phase IV (KMG-IV): sequencing the most valuable type-strain genomes for metagenomic binning, comparative biology and taxonomic classification.</title>
        <authorList>
            <person name="Goeker M."/>
        </authorList>
    </citation>
    <scope>NUCLEOTIDE SEQUENCE [LARGE SCALE GENOMIC DNA]</scope>
    <source>
        <strain evidence="2 3">DSM 28559</strain>
    </source>
</reference>
<evidence type="ECO:0008006" key="4">
    <source>
        <dbReference type="Google" id="ProtNLM"/>
    </source>
</evidence>
<dbReference type="PANTHER" id="PTHR36111:SF2">
    <property type="entry name" value="INNER MEMBRANE PROTEIN"/>
    <property type="match status" value="1"/>
</dbReference>
<protein>
    <recommendedName>
        <fullName evidence="4">Membrane protein YdfK</fullName>
    </recommendedName>
</protein>